<gene>
    <name evidence="1" type="ORF">CSSPTR1EN2_LOCUS16573</name>
</gene>
<evidence type="ECO:0000313" key="2">
    <source>
        <dbReference type="Proteomes" id="UP001497512"/>
    </source>
</evidence>
<dbReference type="EMBL" id="OZ019896">
    <property type="protein sequence ID" value="CAK9222954.1"/>
    <property type="molecule type" value="Genomic_DNA"/>
</dbReference>
<keyword evidence="2" id="KW-1185">Reference proteome</keyword>
<organism evidence="1 2">
    <name type="scientific">Sphagnum troendelagicum</name>
    <dbReference type="NCBI Taxonomy" id="128251"/>
    <lineage>
        <taxon>Eukaryota</taxon>
        <taxon>Viridiplantae</taxon>
        <taxon>Streptophyta</taxon>
        <taxon>Embryophyta</taxon>
        <taxon>Bryophyta</taxon>
        <taxon>Sphagnophytina</taxon>
        <taxon>Sphagnopsida</taxon>
        <taxon>Sphagnales</taxon>
        <taxon>Sphagnaceae</taxon>
        <taxon>Sphagnum</taxon>
    </lineage>
</organism>
<proteinExistence type="predicted"/>
<protein>
    <submittedName>
        <fullName evidence="1">Uncharacterized protein</fullName>
    </submittedName>
</protein>
<dbReference type="Proteomes" id="UP001497512">
    <property type="component" value="Chromosome 4"/>
</dbReference>
<reference evidence="1" key="1">
    <citation type="submission" date="2024-02" db="EMBL/GenBank/DDBJ databases">
        <authorList>
            <consortium name="ELIXIR-Norway"/>
            <consortium name="Elixir Norway"/>
        </authorList>
    </citation>
    <scope>NUCLEOTIDE SEQUENCE</scope>
</reference>
<evidence type="ECO:0000313" key="1">
    <source>
        <dbReference type="EMBL" id="CAK9222954.1"/>
    </source>
</evidence>
<sequence>MAAVGRSVSGSFVSATRSVLRVFMNSSDVAGAGSTRGVGRRVMAPLKPAVRSVPFSHSSSSTTCGAESSRRSASHFLRLGGEMACAQSLLPLHSAIATSRMVAQLSTTAEMMLQDDDDGT</sequence>
<accession>A0ABP0UK64</accession>
<name>A0ABP0UK64_9BRYO</name>